<feature type="transmembrane region" description="Helical" evidence="1">
    <location>
        <begin position="340"/>
        <end position="365"/>
    </location>
</feature>
<dbReference type="OrthoDB" id="7446256at2"/>
<feature type="transmembrane region" description="Helical" evidence="1">
    <location>
        <begin position="86"/>
        <end position="104"/>
    </location>
</feature>
<protein>
    <recommendedName>
        <fullName evidence="4">DUF3667 domain-containing protein</fullName>
    </recommendedName>
</protein>
<evidence type="ECO:0000256" key="1">
    <source>
        <dbReference type="SAM" id="Phobius"/>
    </source>
</evidence>
<feature type="transmembrane region" description="Helical" evidence="1">
    <location>
        <begin position="249"/>
        <end position="270"/>
    </location>
</feature>
<organism evidence="2 3">
    <name type="scientific">Mangrovivirga cuniculi</name>
    <dbReference type="NCBI Taxonomy" id="2715131"/>
    <lineage>
        <taxon>Bacteria</taxon>
        <taxon>Pseudomonadati</taxon>
        <taxon>Bacteroidota</taxon>
        <taxon>Cytophagia</taxon>
        <taxon>Cytophagales</taxon>
        <taxon>Mangrovivirgaceae</taxon>
        <taxon>Mangrovivirga</taxon>
    </lineage>
</organism>
<reference evidence="2 3" key="1">
    <citation type="submission" date="2018-04" db="EMBL/GenBank/DDBJ databases">
        <title>Complete genome uncultured novel isolate.</title>
        <authorList>
            <person name="Merlino G."/>
        </authorList>
    </citation>
    <scope>NUCLEOTIDE SEQUENCE [LARGE SCALE GENOMIC DNA]</scope>
    <source>
        <strain evidence="3">R1DC9</strain>
    </source>
</reference>
<feature type="transmembrane region" description="Helical" evidence="1">
    <location>
        <begin position="309"/>
        <end position="328"/>
    </location>
</feature>
<sequence>MKSRRKHPYCLNCYAPLKIEDNYCPKCGQENTDQNVSVGIILSEFISNAFALDGKLPKSFIPFLFKPGKLTNTYNSGKRNKYFNPIRMYLVLSLFYFFVIGYIGKNVAEKIEKQTENVLNGSASIDQNASGKIDSILNQNTDKKINLDSLKNTIENDTGLKIPDSVLTNNKDSTDELKNDYDEIVKWSEDSYLDKLYKLAKNESLSIEECMDSLDVNRSEKLTYSATYQTIKVIRSDKKYLTGYILKNLPLMMFILLPVFALLLKVLYLSKDTLYIHHIIHALYLHSLAYLVYGIVLLIQFKYDLSASIALYAFILVTTYSYISFLNVYKQGWFKTLIKFNILGFFYISFLQIAFAIEIILSLYLF</sequence>
<evidence type="ECO:0000313" key="3">
    <source>
        <dbReference type="Proteomes" id="UP000298616"/>
    </source>
</evidence>
<dbReference type="AlphaFoldDB" id="A0A4D7K5Q7"/>
<feature type="transmembrane region" description="Helical" evidence="1">
    <location>
        <begin position="282"/>
        <end position="303"/>
    </location>
</feature>
<proteinExistence type="predicted"/>
<gene>
    <name evidence="2" type="ORF">DCC35_08170</name>
</gene>
<name>A0A4D7K5Q7_9BACT</name>
<dbReference type="InterPro" id="IPR022134">
    <property type="entry name" value="DUF3667"/>
</dbReference>
<accession>A0A4D7K5Q7</accession>
<keyword evidence="3" id="KW-1185">Reference proteome</keyword>
<dbReference type="KEGG" id="fpf:DCC35_08170"/>
<dbReference type="RefSeq" id="WP_137090304.1">
    <property type="nucleotide sequence ID" value="NZ_CP028923.1"/>
</dbReference>
<evidence type="ECO:0008006" key="4">
    <source>
        <dbReference type="Google" id="ProtNLM"/>
    </source>
</evidence>
<keyword evidence="1" id="KW-0812">Transmembrane</keyword>
<dbReference type="Pfam" id="PF12412">
    <property type="entry name" value="DUF3667"/>
    <property type="match status" value="1"/>
</dbReference>
<dbReference type="Proteomes" id="UP000298616">
    <property type="component" value="Chromosome"/>
</dbReference>
<dbReference type="EMBL" id="CP028923">
    <property type="protein sequence ID" value="QCK14718.1"/>
    <property type="molecule type" value="Genomic_DNA"/>
</dbReference>
<keyword evidence="1" id="KW-1133">Transmembrane helix</keyword>
<evidence type="ECO:0000313" key="2">
    <source>
        <dbReference type="EMBL" id="QCK14718.1"/>
    </source>
</evidence>
<keyword evidence="1" id="KW-0472">Membrane</keyword>